<dbReference type="WBParaSite" id="L893_g24321.t1">
    <property type="protein sequence ID" value="L893_g24321.t1"/>
    <property type="gene ID" value="L893_g24321"/>
</dbReference>
<dbReference type="Proteomes" id="UP000095287">
    <property type="component" value="Unplaced"/>
</dbReference>
<accession>A0A1I7ZAU7</accession>
<evidence type="ECO:0000313" key="2">
    <source>
        <dbReference type="WBParaSite" id="L893_g24321.t1"/>
    </source>
</evidence>
<proteinExistence type="predicted"/>
<reference evidence="2" key="1">
    <citation type="submission" date="2016-11" db="UniProtKB">
        <authorList>
            <consortium name="WormBaseParasite"/>
        </authorList>
    </citation>
    <scope>IDENTIFICATION</scope>
</reference>
<keyword evidence="1" id="KW-1185">Reference proteome</keyword>
<protein>
    <submittedName>
        <fullName evidence="2">W2 domain-containing protein</fullName>
    </submittedName>
</protein>
<sequence>MLSLQRPDMHHSSSPPQLYSSILSVRSSAMLVQLSVFTLFALANSIPMRKRPPTVDLSCVYPEILKEVLMQIKENRDEIRSSIDLMFPENSTETGDVYLFMRLALDIVGVMNPKVKEEVLPLVFGELEPESNAHHKLTFFLLSFLAADFNDTEYDVTNFLLHYLRFRQSYGRAAVRARLLFPVLEEFAKHEDIRKFYEQHRSEHPDSLWTAAEFSDLIKWLFKHNKLPMLKKKH</sequence>
<organism evidence="1 2">
    <name type="scientific">Steinernema glaseri</name>
    <dbReference type="NCBI Taxonomy" id="37863"/>
    <lineage>
        <taxon>Eukaryota</taxon>
        <taxon>Metazoa</taxon>
        <taxon>Ecdysozoa</taxon>
        <taxon>Nematoda</taxon>
        <taxon>Chromadorea</taxon>
        <taxon>Rhabditida</taxon>
        <taxon>Tylenchina</taxon>
        <taxon>Panagrolaimomorpha</taxon>
        <taxon>Strongyloidoidea</taxon>
        <taxon>Steinernematidae</taxon>
        <taxon>Steinernema</taxon>
    </lineage>
</organism>
<evidence type="ECO:0000313" key="1">
    <source>
        <dbReference type="Proteomes" id="UP000095287"/>
    </source>
</evidence>
<dbReference type="AlphaFoldDB" id="A0A1I7ZAU7"/>
<name>A0A1I7ZAU7_9BILA</name>